<sequence>MARYLTPSKVALLALVSIYSDGVVPNSAIVALLSFFMSHLLPFDALDSKAQVLNQDDPHIISIQEFEEVTSSLTSSIPGRTIWDLFLKRLWQLDCVDSLEEFFTLISDLVAKTREEQFRDQRNGIVPEPGKMRLSRTSPLGTFVRRAQLEYARLQFHDSVALWRAFIKYRMPTFHAWAKRNPIRTHTGVDANLVELGLELDSPLAKVVYGDLDNDEEDTKVTLSTKDMERLLEFQIQEMQSISDPAYSLSKGTRVTEAMRKRLQQMLASGAAIPNLSHYLSAEVLLLWGRRLRMPKRFLDSWRAGDFPSSFDNLHRYFDYALHNRDRACYQYALLNLAILQADFGCLAEAVAAMQEAISIARETQDMHCLNYCMSWLYHCRKAYPRALKDVQNTGMLGSDREALAFLQAKARENDMWSLLSTSLLGEAKLELAYGESIASVFEHIAKVAHLNASQNRNPSMGQLLALQAAFFMRLGKYSLQIKLRGLSDMLLKGASHSALVMYDVFRECYSDDAIFDDYLKASFRNCQLLSLSGKHGQAMSHIEGISPNTFHSLKSQQIRIFVCGLLKLRQQLHRWSRLLTVSRDDKLTAEHLVSQLHACVPSEPEYIIALSLLEIEFSMCKADYSSALKQIEHVAKSTQEASFDVALQIQLLNLKARVFHHTDQPEQAFSLTMRAASIAYRSRVLPGLWDALGNLSIVLMAFQEFEAAAEILESIMPQVLENNNCMMAARTYSLLVDANMGLAGRNKQDMVRQKEFIARASEFTDCAFEEYSRVENLQGQCEMTSKKATLMHLSGDMALANDYAARYLDLKRQAGAEM</sequence>
<evidence type="ECO:0000259" key="9">
    <source>
        <dbReference type="Pfam" id="PF12862"/>
    </source>
</evidence>
<dbReference type="PANTHER" id="PTHR12830">
    <property type="entry name" value="ANAPHASE-PROMOTING COMPLEX SUBUNIT 5"/>
    <property type="match status" value="1"/>
</dbReference>
<feature type="domain" description="Anaphase-promoting complex subunit 5" evidence="9">
    <location>
        <begin position="297"/>
        <end position="383"/>
    </location>
</feature>
<dbReference type="GO" id="GO:0005680">
    <property type="term" value="C:anaphase-promoting complex"/>
    <property type="evidence" value="ECO:0007669"/>
    <property type="project" value="InterPro"/>
</dbReference>
<evidence type="ECO:0000256" key="8">
    <source>
        <dbReference type="ARBA" id="ARBA00045696"/>
    </source>
</evidence>
<dbReference type="AlphaFoldDB" id="A0AAF0DF92"/>
<dbReference type="EMBL" id="CP120628">
    <property type="protein sequence ID" value="WEW57511.1"/>
    <property type="molecule type" value="Genomic_DNA"/>
</dbReference>
<keyword evidence="4" id="KW-0498">Mitosis</keyword>
<organism evidence="10 11">
    <name type="scientific">Emydomyces testavorans</name>
    <dbReference type="NCBI Taxonomy" id="2070801"/>
    <lineage>
        <taxon>Eukaryota</taxon>
        <taxon>Fungi</taxon>
        <taxon>Dikarya</taxon>
        <taxon>Ascomycota</taxon>
        <taxon>Pezizomycotina</taxon>
        <taxon>Eurotiomycetes</taxon>
        <taxon>Eurotiomycetidae</taxon>
        <taxon>Onygenales</taxon>
        <taxon>Nannizziopsiaceae</taxon>
        <taxon>Emydomyces</taxon>
    </lineage>
</organism>
<dbReference type="PANTHER" id="PTHR12830:SF9">
    <property type="entry name" value="ANAPHASE-PROMOTING COMPLEX SUBUNIT 5"/>
    <property type="match status" value="1"/>
</dbReference>
<evidence type="ECO:0000256" key="7">
    <source>
        <dbReference type="ARBA" id="ARBA00031069"/>
    </source>
</evidence>
<dbReference type="Proteomes" id="UP001219355">
    <property type="component" value="Chromosome 2"/>
</dbReference>
<name>A0AAF0DF92_9EURO</name>
<evidence type="ECO:0000313" key="11">
    <source>
        <dbReference type="Proteomes" id="UP001219355"/>
    </source>
</evidence>
<dbReference type="GO" id="GO:0031145">
    <property type="term" value="P:anaphase-promoting complex-dependent catabolic process"/>
    <property type="evidence" value="ECO:0007669"/>
    <property type="project" value="TreeGrafter"/>
</dbReference>
<dbReference type="InterPro" id="IPR026000">
    <property type="entry name" value="Apc5_dom"/>
</dbReference>
<proteinExistence type="inferred from homology"/>
<keyword evidence="11" id="KW-1185">Reference proteome</keyword>
<evidence type="ECO:0000256" key="3">
    <source>
        <dbReference type="ARBA" id="ARBA00022618"/>
    </source>
</evidence>
<evidence type="ECO:0000256" key="4">
    <source>
        <dbReference type="ARBA" id="ARBA00022776"/>
    </source>
</evidence>
<dbReference type="Gene3D" id="1.25.40.10">
    <property type="entry name" value="Tetratricopeptide repeat domain"/>
    <property type="match status" value="1"/>
</dbReference>
<dbReference type="Pfam" id="PF12862">
    <property type="entry name" value="ANAPC5"/>
    <property type="match status" value="1"/>
</dbReference>
<reference evidence="10" key="1">
    <citation type="submission" date="2023-03" db="EMBL/GenBank/DDBJ databases">
        <title>Emydomyces testavorans Genome Sequence.</title>
        <authorList>
            <person name="Hoyer L."/>
        </authorList>
    </citation>
    <scope>NUCLEOTIDE SEQUENCE</scope>
    <source>
        <strain evidence="10">16-2883</strain>
    </source>
</reference>
<keyword evidence="5" id="KW-0833">Ubl conjugation pathway</keyword>
<comment type="function">
    <text evidence="8">Component of the anaphase promoting complex/cyclosome (APC/C), a cell cycle-regulated E3 ubiquitin ligase that controls progression through mitosis and the G1 phase of the cell cycle. The APC/C complex acts by mediating ubiquitination and subsequent degradation of target proteins: it mainly mediates the formation of 'Lys-11'-linked polyubiquitin chains and, to a lower extent, the formation of 'Lys-48'- and 'Lys-63'-linked polyubiquitin chains. The APC/C complex catalyzes assembly of branched 'Lys-11'-/'Lys-48'-linked branched ubiquitin chains on target proteins.</text>
</comment>
<evidence type="ECO:0000256" key="5">
    <source>
        <dbReference type="ARBA" id="ARBA00022786"/>
    </source>
</evidence>
<protein>
    <recommendedName>
        <fullName evidence="2">Anaphase-promoting complex subunit 5</fullName>
    </recommendedName>
    <alternativeName>
        <fullName evidence="7">Cyclosome subunit 5</fullName>
    </alternativeName>
</protein>
<dbReference type="InterPro" id="IPR037679">
    <property type="entry name" value="Apc5"/>
</dbReference>
<evidence type="ECO:0000256" key="2">
    <source>
        <dbReference type="ARBA" id="ARBA00016066"/>
    </source>
</evidence>
<accession>A0AAF0DF92</accession>
<evidence type="ECO:0000256" key="1">
    <source>
        <dbReference type="ARBA" id="ARBA00007450"/>
    </source>
</evidence>
<dbReference type="GO" id="GO:0051301">
    <property type="term" value="P:cell division"/>
    <property type="evidence" value="ECO:0007669"/>
    <property type="project" value="UniProtKB-KW"/>
</dbReference>
<gene>
    <name evidence="10" type="primary">apc5</name>
    <name evidence="10" type="ORF">PRK78_002978</name>
</gene>
<dbReference type="GO" id="GO:0070979">
    <property type="term" value="P:protein K11-linked ubiquitination"/>
    <property type="evidence" value="ECO:0007669"/>
    <property type="project" value="TreeGrafter"/>
</dbReference>
<evidence type="ECO:0000256" key="6">
    <source>
        <dbReference type="ARBA" id="ARBA00023306"/>
    </source>
</evidence>
<keyword evidence="3" id="KW-0132">Cell division</keyword>
<evidence type="ECO:0000313" key="10">
    <source>
        <dbReference type="EMBL" id="WEW57511.1"/>
    </source>
</evidence>
<comment type="similarity">
    <text evidence="1">Belongs to the APC5 family.</text>
</comment>
<keyword evidence="6" id="KW-0131">Cell cycle</keyword>
<dbReference type="InterPro" id="IPR011990">
    <property type="entry name" value="TPR-like_helical_dom_sf"/>
</dbReference>
<dbReference type="GO" id="GO:0045842">
    <property type="term" value="P:positive regulation of mitotic metaphase/anaphase transition"/>
    <property type="evidence" value="ECO:0007669"/>
    <property type="project" value="TreeGrafter"/>
</dbReference>